<dbReference type="EMBL" id="BRZM01000021">
    <property type="protein sequence ID" value="GLD55416.1"/>
    <property type="molecule type" value="Genomic_DNA"/>
</dbReference>
<protein>
    <submittedName>
        <fullName evidence="1">Tyrosine-protein kinase SgK223</fullName>
    </submittedName>
</protein>
<proteinExistence type="predicted"/>
<organism evidence="1 2">
    <name type="scientific">Lates japonicus</name>
    <name type="common">Japanese lates</name>
    <dbReference type="NCBI Taxonomy" id="270547"/>
    <lineage>
        <taxon>Eukaryota</taxon>
        <taxon>Metazoa</taxon>
        <taxon>Chordata</taxon>
        <taxon>Craniata</taxon>
        <taxon>Vertebrata</taxon>
        <taxon>Euteleostomi</taxon>
        <taxon>Actinopterygii</taxon>
        <taxon>Neopterygii</taxon>
        <taxon>Teleostei</taxon>
        <taxon>Neoteleostei</taxon>
        <taxon>Acanthomorphata</taxon>
        <taxon>Carangaria</taxon>
        <taxon>Carangaria incertae sedis</taxon>
        <taxon>Centropomidae</taxon>
        <taxon>Lates</taxon>
    </lineage>
</organism>
<name>A0AAD3ML05_LATJO</name>
<keyword evidence="2" id="KW-1185">Reference proteome</keyword>
<dbReference type="GO" id="GO:0016301">
    <property type="term" value="F:kinase activity"/>
    <property type="evidence" value="ECO:0007669"/>
    <property type="project" value="UniProtKB-KW"/>
</dbReference>
<dbReference type="AlphaFoldDB" id="A0AAD3ML05"/>
<gene>
    <name evidence="1" type="ORF">AKAME5_000791800</name>
</gene>
<accession>A0AAD3ML05</accession>
<dbReference type="Proteomes" id="UP001279410">
    <property type="component" value="Unassembled WGS sequence"/>
</dbReference>
<evidence type="ECO:0000313" key="2">
    <source>
        <dbReference type="Proteomes" id="UP001279410"/>
    </source>
</evidence>
<keyword evidence="1" id="KW-0418">Kinase</keyword>
<sequence>MRVHPLSAKLSTSPHLTKPDLAKRMSCAVTLQNTCVETWLRKNCFHLLSWHKTVGGPMAAYNRLFEEQPGRRREEAGVTTPRVYSKPTIAFVKPTMMSLDTNVVNRC</sequence>
<comment type="caution">
    <text evidence="1">The sequence shown here is derived from an EMBL/GenBank/DDBJ whole genome shotgun (WGS) entry which is preliminary data.</text>
</comment>
<evidence type="ECO:0000313" key="1">
    <source>
        <dbReference type="EMBL" id="GLD55416.1"/>
    </source>
</evidence>
<keyword evidence="1" id="KW-0808">Transferase</keyword>
<reference evidence="1" key="1">
    <citation type="submission" date="2022-08" db="EMBL/GenBank/DDBJ databases">
        <title>Genome sequencing of akame (Lates japonicus).</title>
        <authorList>
            <person name="Hashiguchi Y."/>
            <person name="Takahashi H."/>
        </authorList>
    </citation>
    <scope>NUCLEOTIDE SEQUENCE</scope>
    <source>
        <strain evidence="1">Kochi</strain>
    </source>
</reference>